<dbReference type="InterPro" id="IPR001647">
    <property type="entry name" value="HTH_TetR"/>
</dbReference>
<organism evidence="7 8">
    <name type="scientific">Actinomadura harenae</name>
    <dbReference type="NCBI Taxonomy" id="2483351"/>
    <lineage>
        <taxon>Bacteria</taxon>
        <taxon>Bacillati</taxon>
        <taxon>Actinomycetota</taxon>
        <taxon>Actinomycetes</taxon>
        <taxon>Streptosporangiales</taxon>
        <taxon>Thermomonosporaceae</taxon>
        <taxon>Actinomadura</taxon>
    </lineage>
</organism>
<name>A0A3M2LVY7_9ACTN</name>
<evidence type="ECO:0000256" key="3">
    <source>
        <dbReference type="ARBA" id="ARBA00023163"/>
    </source>
</evidence>
<dbReference type="Gene3D" id="1.10.357.10">
    <property type="entry name" value="Tetracycline Repressor, domain 2"/>
    <property type="match status" value="1"/>
</dbReference>
<dbReference type="GO" id="GO:0000976">
    <property type="term" value="F:transcription cis-regulatory region binding"/>
    <property type="evidence" value="ECO:0007669"/>
    <property type="project" value="TreeGrafter"/>
</dbReference>
<dbReference type="OrthoDB" id="8654052at2"/>
<keyword evidence="1" id="KW-0805">Transcription regulation</keyword>
<dbReference type="PANTHER" id="PTHR30055">
    <property type="entry name" value="HTH-TYPE TRANSCRIPTIONAL REGULATOR RUTR"/>
    <property type="match status" value="1"/>
</dbReference>
<feature type="region of interest" description="Disordered" evidence="5">
    <location>
        <begin position="182"/>
        <end position="210"/>
    </location>
</feature>
<evidence type="ECO:0000313" key="7">
    <source>
        <dbReference type="EMBL" id="RMI41276.1"/>
    </source>
</evidence>
<keyword evidence="3" id="KW-0804">Transcription</keyword>
<dbReference type="InterPro" id="IPR009057">
    <property type="entry name" value="Homeodomain-like_sf"/>
</dbReference>
<dbReference type="PROSITE" id="PS50977">
    <property type="entry name" value="HTH_TETR_2"/>
    <property type="match status" value="1"/>
</dbReference>
<proteinExistence type="predicted"/>
<dbReference type="PANTHER" id="PTHR30055:SF234">
    <property type="entry name" value="HTH-TYPE TRANSCRIPTIONAL REGULATOR BETI"/>
    <property type="match status" value="1"/>
</dbReference>
<evidence type="ECO:0000256" key="4">
    <source>
        <dbReference type="PROSITE-ProRule" id="PRU00335"/>
    </source>
</evidence>
<dbReference type="AlphaFoldDB" id="A0A3M2LVY7"/>
<dbReference type="Proteomes" id="UP000282674">
    <property type="component" value="Unassembled WGS sequence"/>
</dbReference>
<dbReference type="EMBL" id="RFFG01000044">
    <property type="protein sequence ID" value="RMI41276.1"/>
    <property type="molecule type" value="Genomic_DNA"/>
</dbReference>
<evidence type="ECO:0000256" key="2">
    <source>
        <dbReference type="ARBA" id="ARBA00023125"/>
    </source>
</evidence>
<evidence type="ECO:0000256" key="1">
    <source>
        <dbReference type="ARBA" id="ARBA00023015"/>
    </source>
</evidence>
<dbReference type="Pfam" id="PF00440">
    <property type="entry name" value="TetR_N"/>
    <property type="match status" value="1"/>
</dbReference>
<gene>
    <name evidence="7" type="ORF">EBO15_23635</name>
</gene>
<evidence type="ECO:0000313" key="8">
    <source>
        <dbReference type="Proteomes" id="UP000282674"/>
    </source>
</evidence>
<dbReference type="RefSeq" id="WP_122196617.1">
    <property type="nucleotide sequence ID" value="NZ_JBHSKC010000006.1"/>
</dbReference>
<keyword evidence="8" id="KW-1185">Reference proteome</keyword>
<keyword evidence="2 4" id="KW-0238">DNA-binding</keyword>
<protein>
    <submittedName>
        <fullName evidence="7">TetR/AcrR family transcriptional regulator</fullName>
    </submittedName>
</protein>
<reference evidence="7 8" key="1">
    <citation type="submission" date="2018-10" db="EMBL/GenBank/DDBJ databases">
        <title>Isolation from soil.</title>
        <authorList>
            <person name="Hu J."/>
        </authorList>
    </citation>
    <scope>NUCLEOTIDE SEQUENCE [LARGE SCALE GENOMIC DNA]</scope>
    <source>
        <strain evidence="7 8">NEAU-Ht49</strain>
    </source>
</reference>
<accession>A0A3M2LVY7</accession>
<dbReference type="InterPro" id="IPR050109">
    <property type="entry name" value="HTH-type_TetR-like_transc_reg"/>
</dbReference>
<dbReference type="SUPFAM" id="SSF46689">
    <property type="entry name" value="Homeodomain-like"/>
    <property type="match status" value="1"/>
</dbReference>
<evidence type="ECO:0000256" key="5">
    <source>
        <dbReference type="SAM" id="MobiDB-lite"/>
    </source>
</evidence>
<dbReference type="GO" id="GO:0003700">
    <property type="term" value="F:DNA-binding transcription factor activity"/>
    <property type="evidence" value="ECO:0007669"/>
    <property type="project" value="TreeGrafter"/>
</dbReference>
<comment type="caution">
    <text evidence="7">The sequence shown here is derived from an EMBL/GenBank/DDBJ whole genome shotgun (WGS) entry which is preliminary data.</text>
</comment>
<feature type="domain" description="HTH tetR-type" evidence="6">
    <location>
        <begin position="1"/>
        <end position="59"/>
    </location>
</feature>
<evidence type="ECO:0000259" key="6">
    <source>
        <dbReference type="PROSITE" id="PS50977"/>
    </source>
</evidence>
<feature type="DNA-binding region" description="H-T-H motif" evidence="4">
    <location>
        <begin position="22"/>
        <end position="41"/>
    </location>
</feature>
<sequence length="210" mass="22559">MRSEEEILGAATRHLNADPTASMAGLAEAAGVSRATLHRHFASREDLLRALGERATRRWEESQDAADIDAAAASGDPDRMATALRVMLNAFVVDADDFGFALTDHFVNRIPELVAWATRLEDREIAFYAACQDAGVLRPDLPVRWLSNTVYGLMISVRESLRRGDVARRDAPALLLGTFLAGAGPTPGPTPGPAMGTSRAPQNDHDGGRA</sequence>